<feature type="transmembrane region" description="Helical" evidence="9">
    <location>
        <begin position="7"/>
        <end position="25"/>
    </location>
</feature>
<feature type="transmembrane region" description="Helical" evidence="9">
    <location>
        <begin position="235"/>
        <end position="254"/>
    </location>
</feature>
<evidence type="ECO:0000256" key="9">
    <source>
        <dbReference type="SAM" id="Phobius"/>
    </source>
</evidence>
<feature type="transmembrane region" description="Helical" evidence="9">
    <location>
        <begin position="67"/>
        <end position="89"/>
    </location>
</feature>
<accession>A0A8C1J8X7</accession>
<dbReference type="InterPro" id="IPR006070">
    <property type="entry name" value="Sua5-like_dom"/>
</dbReference>
<dbReference type="PANTHER" id="PTHR17490">
    <property type="entry name" value="SUA5"/>
    <property type="match status" value="1"/>
</dbReference>
<dbReference type="PANTHER" id="PTHR17490:SF17">
    <property type="entry name" value="THREONYLCARBAMOYL-AMP SYNTHASE"/>
    <property type="match status" value="1"/>
</dbReference>
<dbReference type="SUPFAM" id="SSF55821">
    <property type="entry name" value="YrdC/RibB"/>
    <property type="match status" value="1"/>
</dbReference>
<dbReference type="Ensembl" id="ENSCCRT00010031690.1">
    <property type="protein sequence ID" value="ENSCCRP00010028895.1"/>
    <property type="gene ID" value="ENSCCRG00010012348.1"/>
</dbReference>
<evidence type="ECO:0000256" key="3">
    <source>
        <dbReference type="ARBA" id="ARBA00012584"/>
    </source>
</evidence>
<keyword evidence="9" id="KW-0812">Transmembrane</keyword>
<feature type="transmembrane region" description="Helical" evidence="9">
    <location>
        <begin position="628"/>
        <end position="649"/>
    </location>
</feature>
<feature type="transmembrane region" description="Helical" evidence="9">
    <location>
        <begin position="152"/>
        <end position="174"/>
    </location>
</feature>
<dbReference type="EC" id="2.7.7.87" evidence="3"/>
<keyword evidence="6" id="KW-0808">Transferase</keyword>
<protein>
    <recommendedName>
        <fullName evidence="4">Threonylcarbamoyl-AMP synthase</fullName>
        <ecNumber evidence="3">2.7.7.87</ecNumber>
    </recommendedName>
</protein>
<feature type="transmembrane region" description="Helical" evidence="9">
    <location>
        <begin position="208"/>
        <end position="229"/>
    </location>
</feature>
<evidence type="ECO:0000256" key="1">
    <source>
        <dbReference type="ARBA" id="ARBA00004496"/>
    </source>
</evidence>
<keyword evidence="5" id="KW-0963">Cytoplasm</keyword>
<organism evidence="11 12">
    <name type="scientific">Cyprinus carpio</name>
    <name type="common">Common carp</name>
    <dbReference type="NCBI Taxonomy" id="7962"/>
    <lineage>
        <taxon>Eukaryota</taxon>
        <taxon>Metazoa</taxon>
        <taxon>Chordata</taxon>
        <taxon>Craniata</taxon>
        <taxon>Vertebrata</taxon>
        <taxon>Euteleostomi</taxon>
        <taxon>Actinopterygii</taxon>
        <taxon>Neopterygii</taxon>
        <taxon>Teleostei</taxon>
        <taxon>Ostariophysi</taxon>
        <taxon>Cypriniformes</taxon>
        <taxon>Cyprinidae</taxon>
        <taxon>Cyprininae</taxon>
        <taxon>Cyprinus</taxon>
    </lineage>
</organism>
<feature type="domain" description="YrdC-like" evidence="10">
    <location>
        <begin position="710"/>
        <end position="905"/>
    </location>
</feature>
<feature type="transmembrane region" description="Helical" evidence="9">
    <location>
        <begin position="104"/>
        <end position="124"/>
    </location>
</feature>
<reference evidence="11" key="2">
    <citation type="submission" date="2025-09" db="UniProtKB">
        <authorList>
            <consortium name="Ensembl"/>
        </authorList>
    </citation>
    <scope>IDENTIFICATION</scope>
</reference>
<dbReference type="InterPro" id="IPR050156">
    <property type="entry name" value="TC-AMP_synthase_SUA5"/>
</dbReference>
<evidence type="ECO:0000256" key="2">
    <source>
        <dbReference type="ARBA" id="ARBA00007663"/>
    </source>
</evidence>
<name>A0A8C1J8X7_CYPCA</name>
<dbReference type="Gene3D" id="3.90.870.10">
    <property type="entry name" value="DHBP synthase"/>
    <property type="match status" value="1"/>
</dbReference>
<dbReference type="GO" id="GO:0003725">
    <property type="term" value="F:double-stranded RNA binding"/>
    <property type="evidence" value="ECO:0007669"/>
    <property type="project" value="InterPro"/>
</dbReference>
<evidence type="ECO:0000256" key="6">
    <source>
        <dbReference type="ARBA" id="ARBA00022679"/>
    </source>
</evidence>
<feature type="transmembrane region" description="Helical" evidence="9">
    <location>
        <begin position="37"/>
        <end position="55"/>
    </location>
</feature>
<dbReference type="FunFam" id="3.90.870.10:FF:000010">
    <property type="entry name" value="Si:ch211-153b23.4"/>
    <property type="match status" value="1"/>
</dbReference>
<dbReference type="AlphaFoldDB" id="A0A8C1J8X7"/>
<keyword evidence="12" id="KW-1185">Reference proteome</keyword>
<comment type="catalytic activity">
    <reaction evidence="7">
        <text>L-threonine + hydrogencarbonate + ATP = L-threonylcarbamoyladenylate + diphosphate + H2O</text>
        <dbReference type="Rhea" id="RHEA:36407"/>
        <dbReference type="ChEBI" id="CHEBI:15377"/>
        <dbReference type="ChEBI" id="CHEBI:17544"/>
        <dbReference type="ChEBI" id="CHEBI:30616"/>
        <dbReference type="ChEBI" id="CHEBI:33019"/>
        <dbReference type="ChEBI" id="CHEBI:57926"/>
        <dbReference type="ChEBI" id="CHEBI:73682"/>
        <dbReference type="EC" id="2.7.7.87"/>
    </reaction>
</comment>
<evidence type="ECO:0000313" key="12">
    <source>
        <dbReference type="Proteomes" id="UP000694427"/>
    </source>
</evidence>
<dbReference type="GO" id="GO:0000049">
    <property type="term" value="F:tRNA binding"/>
    <property type="evidence" value="ECO:0007669"/>
    <property type="project" value="TreeGrafter"/>
</dbReference>
<evidence type="ECO:0000256" key="5">
    <source>
        <dbReference type="ARBA" id="ARBA00022490"/>
    </source>
</evidence>
<dbReference type="GO" id="GO:0061710">
    <property type="term" value="F:L-threonylcarbamoyladenylate synthase"/>
    <property type="evidence" value="ECO:0007669"/>
    <property type="project" value="UniProtKB-EC"/>
</dbReference>
<dbReference type="GO" id="GO:0005737">
    <property type="term" value="C:cytoplasm"/>
    <property type="evidence" value="ECO:0007669"/>
    <property type="project" value="UniProtKB-SubCell"/>
</dbReference>
<evidence type="ECO:0000256" key="4">
    <source>
        <dbReference type="ARBA" id="ARBA00015492"/>
    </source>
</evidence>
<feature type="transmembrane region" description="Helical" evidence="9">
    <location>
        <begin position="450"/>
        <end position="468"/>
    </location>
</feature>
<comment type="similarity">
    <text evidence="2">Belongs to the SUA5 family.</text>
</comment>
<proteinExistence type="inferred from homology"/>
<feature type="transmembrane region" description="Helical" evidence="9">
    <location>
        <begin position="293"/>
        <end position="311"/>
    </location>
</feature>
<comment type="subcellular location">
    <subcellularLocation>
        <location evidence="1">Cytoplasm</location>
    </subcellularLocation>
</comment>
<feature type="transmembrane region" description="Helical" evidence="9">
    <location>
        <begin position="398"/>
        <end position="416"/>
    </location>
</feature>
<feature type="transmembrane region" description="Helical" evidence="9">
    <location>
        <begin position="600"/>
        <end position="623"/>
    </location>
</feature>
<feature type="transmembrane region" description="Helical" evidence="9">
    <location>
        <begin position="540"/>
        <end position="563"/>
    </location>
</feature>
<feature type="transmembrane region" description="Helical" evidence="9">
    <location>
        <begin position="575"/>
        <end position="594"/>
    </location>
</feature>
<dbReference type="InterPro" id="IPR017945">
    <property type="entry name" value="DHBP_synth_RibB-like_a/b_dom"/>
</dbReference>
<feature type="transmembrane region" description="Helical" evidence="9">
    <location>
        <begin position="655"/>
        <end position="674"/>
    </location>
</feature>
<feature type="compositionally biased region" description="Polar residues" evidence="8">
    <location>
        <begin position="946"/>
        <end position="971"/>
    </location>
</feature>
<evidence type="ECO:0000256" key="7">
    <source>
        <dbReference type="ARBA" id="ARBA00048366"/>
    </source>
</evidence>
<feature type="transmembrane region" description="Helical" evidence="9">
    <location>
        <begin position="266"/>
        <end position="287"/>
    </location>
</feature>
<evidence type="ECO:0000313" key="11">
    <source>
        <dbReference type="Ensembl" id="ENSCCRP00010028895.1"/>
    </source>
</evidence>
<keyword evidence="9" id="KW-0472">Membrane</keyword>
<dbReference type="PROSITE" id="PS51163">
    <property type="entry name" value="YRDC"/>
    <property type="match status" value="1"/>
</dbReference>
<dbReference type="Proteomes" id="UP000694427">
    <property type="component" value="Unplaced"/>
</dbReference>
<evidence type="ECO:0000259" key="10">
    <source>
        <dbReference type="PROSITE" id="PS51163"/>
    </source>
</evidence>
<evidence type="ECO:0000256" key="8">
    <source>
        <dbReference type="SAM" id="MobiDB-lite"/>
    </source>
</evidence>
<feature type="transmembrane region" description="Helical" evidence="9">
    <location>
        <begin position="129"/>
        <end position="146"/>
    </location>
</feature>
<feature type="region of interest" description="Disordered" evidence="8">
    <location>
        <begin position="946"/>
        <end position="982"/>
    </location>
</feature>
<feature type="transmembrane region" description="Helical" evidence="9">
    <location>
        <begin position="423"/>
        <end position="444"/>
    </location>
</feature>
<dbReference type="GO" id="GO:0006450">
    <property type="term" value="P:regulation of translational fidelity"/>
    <property type="evidence" value="ECO:0007669"/>
    <property type="project" value="TreeGrafter"/>
</dbReference>
<dbReference type="Pfam" id="PF01300">
    <property type="entry name" value="Sua5_yciO_yrdC"/>
    <property type="match status" value="1"/>
</dbReference>
<sequence>MAESESLHLSIGVLGISGGSLLLLVNNYASSPDEPVITNTALGVLLLIFAALLAYSGVRRSQSHNVLFGSLCLTVSALWCGSGLVHILAGENIINGSRGLRDAMVPGLAAFTLALLAICIVAILCHEVVLSFIALSICLACAHQIAGLADSAFGQAATAVCYLMVCFVGAYFGSGRLLSYITQRKIQLPGTFNKDSVKPIQIQEVNDIVTVGVIMNLLSASVLACPLLGVVPKLFSGHVPWLWTAGVFQLGVCVKSYRSMDTLAATFYGFTSILRFTEGYTALVVHFTNQVPYSPVPFPVVFSVLFFILALFNLQGGFVNTIYQLFFVAYCIAIASEPQSFFQRGTQGVQAAIFGVKSYRSMDTLAATFYGFTSILRFTEGYTALVVHFTNQVPYSPVPFPVVFSVLFFILALFNLQGGFVNTIYQLFFVAYCIAIASEPQSFFQRGTQGVQAAIFVASAFVLFITLYNMASSNKIPTGAGFLKNLLARSNRFVLQINSKDLHAPYLGYSKYADAEVLGHGCSVLAAFSITASLSSGNPLAILILPWAVVSGGVLHLICGSVAFARGKTLESSTFILYGIMWTVWGLTRFGGLYGDVRGLHLAVGIISFMLFNVLVTAGALFLNKAWFIYTFTFQLILISFLLDAVGALPYGYDIGVTIILGLVSFYMFLASIFNCTFKSPQMPFGDPFIKLSGFGGGKDSCPHLPARKSSSVQQIAEIMKNGGICGMPTDTVYVLVAACNRPQAVEKAYKVKKQAKERPMSLWISSIKQLEPVRDQISPLLWDFMEAAWPSSISLVIARAPWMEFFGLGDSSKYIGTPQSIAIRNPDCTVATHLINAVGPIAVTSANPTGEADTTHHNQVYAKLGDKVDGVLCDGPSPENIASTVVDCTKIENGQIGFFRVGLIPKSKVLQIFEGIQKKHMHGQMNAAFETDVADPHRHLTVSQTNLSETQTDSGISQNSPANSQSSLDLSQHEEEEDESL</sequence>
<keyword evidence="9" id="KW-1133">Transmembrane helix</keyword>
<reference evidence="11" key="1">
    <citation type="submission" date="2025-08" db="UniProtKB">
        <authorList>
            <consortium name="Ensembl"/>
        </authorList>
    </citation>
    <scope>IDENTIFICATION</scope>
</reference>